<evidence type="ECO:0000256" key="1">
    <source>
        <dbReference type="ARBA" id="ARBA00009776"/>
    </source>
</evidence>
<dbReference type="InterPro" id="IPR039430">
    <property type="entry name" value="Thymidylate_kin-like_dom"/>
</dbReference>
<dbReference type="InterPro" id="IPR018094">
    <property type="entry name" value="Thymidylate_kinase"/>
</dbReference>
<dbReference type="InterPro" id="IPR027417">
    <property type="entry name" value="P-loop_NTPase"/>
</dbReference>
<sequence>MAVDGLAGQKRGLFVTFEGLDGSGKTTQIRKLSAWLEQRGVEFVVTRQPGGTETGDRIRKLLLDSKSVGLAPRAELAMMFADRAQAIREVIEPALEAGKVVVCDRFTDSTEAYQGGGRELGSDLVLELHRLICGDLIPDLTLLLLPDLAASLKRARRRNDKHTAKTGTDESRFEREQDAFFERVHAKYEEIAVREPLRVIVVDGDLDIEAVHERVITAVSARLEAWQSQHKTSA</sequence>
<dbReference type="PANTHER" id="PTHR10344:SF4">
    <property type="entry name" value="UMP-CMP KINASE 2, MITOCHONDRIAL"/>
    <property type="match status" value="1"/>
</dbReference>
<keyword evidence="2 8" id="KW-0808">Transferase</keyword>
<gene>
    <name evidence="8 10" type="primary">tmk</name>
    <name evidence="10" type="ORF">ACFPT7_16925</name>
</gene>
<dbReference type="SUPFAM" id="SSF52540">
    <property type="entry name" value="P-loop containing nucleoside triphosphate hydrolases"/>
    <property type="match status" value="1"/>
</dbReference>
<dbReference type="InterPro" id="IPR018095">
    <property type="entry name" value="Thymidylate_kin_CS"/>
</dbReference>
<keyword evidence="4 8" id="KW-0547">Nucleotide-binding</keyword>
<dbReference type="NCBIfam" id="TIGR00041">
    <property type="entry name" value="DTMP_kinase"/>
    <property type="match status" value="1"/>
</dbReference>
<evidence type="ECO:0000313" key="11">
    <source>
        <dbReference type="Proteomes" id="UP001596091"/>
    </source>
</evidence>
<accession>A0ABW1EI76</accession>
<feature type="binding site" evidence="8">
    <location>
        <begin position="19"/>
        <end position="26"/>
    </location>
    <ligand>
        <name>ATP</name>
        <dbReference type="ChEBI" id="CHEBI:30616"/>
    </ligand>
</feature>
<dbReference type="EMBL" id="JBHSPH010000008">
    <property type="protein sequence ID" value="MFC5863991.1"/>
    <property type="molecule type" value="Genomic_DNA"/>
</dbReference>
<dbReference type="PANTHER" id="PTHR10344">
    <property type="entry name" value="THYMIDYLATE KINASE"/>
    <property type="match status" value="1"/>
</dbReference>
<keyword evidence="5 8" id="KW-0418">Kinase</keyword>
<reference evidence="11" key="1">
    <citation type="journal article" date="2019" name="Int. J. Syst. Evol. Microbiol.">
        <title>The Global Catalogue of Microorganisms (GCM) 10K type strain sequencing project: providing services to taxonomists for standard genome sequencing and annotation.</title>
        <authorList>
            <consortium name="The Broad Institute Genomics Platform"/>
            <consortium name="The Broad Institute Genome Sequencing Center for Infectious Disease"/>
            <person name="Wu L."/>
            <person name="Ma J."/>
        </authorList>
    </citation>
    <scope>NUCLEOTIDE SEQUENCE [LARGE SCALE GENOMIC DNA]</scope>
    <source>
        <strain evidence="11">JCM 4087</strain>
    </source>
</reference>
<protein>
    <recommendedName>
        <fullName evidence="8">Thymidylate kinase</fullName>
        <ecNumber evidence="8">2.7.4.9</ecNumber>
    </recommendedName>
    <alternativeName>
        <fullName evidence="8">dTMP kinase</fullName>
    </alternativeName>
</protein>
<dbReference type="Gene3D" id="3.40.50.300">
    <property type="entry name" value="P-loop containing nucleotide triphosphate hydrolases"/>
    <property type="match status" value="1"/>
</dbReference>
<comment type="catalytic activity">
    <reaction evidence="7 8">
        <text>dTMP + ATP = dTDP + ADP</text>
        <dbReference type="Rhea" id="RHEA:13517"/>
        <dbReference type="ChEBI" id="CHEBI:30616"/>
        <dbReference type="ChEBI" id="CHEBI:58369"/>
        <dbReference type="ChEBI" id="CHEBI:63528"/>
        <dbReference type="ChEBI" id="CHEBI:456216"/>
        <dbReference type="EC" id="2.7.4.9"/>
    </reaction>
</comment>
<dbReference type="HAMAP" id="MF_00165">
    <property type="entry name" value="Thymidylate_kinase"/>
    <property type="match status" value="1"/>
</dbReference>
<dbReference type="Proteomes" id="UP001596091">
    <property type="component" value="Unassembled WGS sequence"/>
</dbReference>
<dbReference type="PROSITE" id="PS01331">
    <property type="entry name" value="THYMIDYLATE_KINASE"/>
    <property type="match status" value="1"/>
</dbReference>
<dbReference type="GO" id="GO:0004798">
    <property type="term" value="F:dTMP kinase activity"/>
    <property type="evidence" value="ECO:0007669"/>
    <property type="project" value="UniProtKB-EC"/>
</dbReference>
<proteinExistence type="inferred from homology"/>
<evidence type="ECO:0000256" key="5">
    <source>
        <dbReference type="ARBA" id="ARBA00022777"/>
    </source>
</evidence>
<evidence type="ECO:0000313" key="10">
    <source>
        <dbReference type="EMBL" id="MFC5863991.1"/>
    </source>
</evidence>
<evidence type="ECO:0000256" key="8">
    <source>
        <dbReference type="HAMAP-Rule" id="MF_00165"/>
    </source>
</evidence>
<name>A0ABW1EI76_9BACT</name>
<keyword evidence="3 8" id="KW-0545">Nucleotide biosynthesis</keyword>
<dbReference type="CDD" id="cd01672">
    <property type="entry name" value="TMPK"/>
    <property type="match status" value="1"/>
</dbReference>
<keyword evidence="11" id="KW-1185">Reference proteome</keyword>
<comment type="function">
    <text evidence="8">Phosphorylation of dTMP to form dTDP in both de novo and salvage pathways of dTTP synthesis.</text>
</comment>
<comment type="caution">
    <text evidence="10">The sequence shown here is derived from an EMBL/GenBank/DDBJ whole genome shotgun (WGS) entry which is preliminary data.</text>
</comment>
<evidence type="ECO:0000256" key="3">
    <source>
        <dbReference type="ARBA" id="ARBA00022727"/>
    </source>
</evidence>
<dbReference type="EC" id="2.7.4.9" evidence="8"/>
<evidence type="ECO:0000256" key="2">
    <source>
        <dbReference type="ARBA" id="ARBA00022679"/>
    </source>
</evidence>
<evidence type="ECO:0000256" key="4">
    <source>
        <dbReference type="ARBA" id="ARBA00022741"/>
    </source>
</evidence>
<evidence type="ECO:0000259" key="9">
    <source>
        <dbReference type="Pfam" id="PF02223"/>
    </source>
</evidence>
<evidence type="ECO:0000256" key="7">
    <source>
        <dbReference type="ARBA" id="ARBA00048743"/>
    </source>
</evidence>
<keyword evidence="6 8" id="KW-0067">ATP-binding</keyword>
<dbReference type="Pfam" id="PF02223">
    <property type="entry name" value="Thymidylate_kin"/>
    <property type="match status" value="1"/>
</dbReference>
<evidence type="ECO:0000256" key="6">
    <source>
        <dbReference type="ARBA" id="ARBA00022840"/>
    </source>
</evidence>
<feature type="domain" description="Thymidylate kinase-like" evidence="9">
    <location>
        <begin position="17"/>
        <end position="214"/>
    </location>
</feature>
<organism evidence="10 11">
    <name type="scientific">Acidicapsa dinghuensis</name>
    <dbReference type="NCBI Taxonomy" id="2218256"/>
    <lineage>
        <taxon>Bacteria</taxon>
        <taxon>Pseudomonadati</taxon>
        <taxon>Acidobacteriota</taxon>
        <taxon>Terriglobia</taxon>
        <taxon>Terriglobales</taxon>
        <taxon>Acidobacteriaceae</taxon>
        <taxon>Acidicapsa</taxon>
    </lineage>
</organism>
<comment type="similarity">
    <text evidence="1 8">Belongs to the thymidylate kinase family.</text>
</comment>
<dbReference type="RefSeq" id="WP_263341124.1">
    <property type="nucleotide sequence ID" value="NZ_JAGSYH010000006.1"/>
</dbReference>